<comment type="caution">
    <text evidence="1">The sequence shown here is derived from an EMBL/GenBank/DDBJ whole genome shotgun (WGS) entry which is preliminary data.</text>
</comment>
<sequence length="331" mass="35792">MDCVANGMACDPAGTKKCCEGNKCELDPKTNTNVCKFQCTKLNELCQPVADPEFDMCCEGTKCDYSTTSKAFVCIPKDLEPVHEKGEATCILCPVRGGRFFLLAQAADDIITGERSCLEPGSSCSSAGKPCCSPANCVSGTCSSEPECLKEGSQCSSSGTACCSPANCVSGTCRTEPQCLKEYATCYTFGTRCCEGMTCTNYKCRKPDSQPVVVSCRELEWRTACLPDPILIERGGAGAEESRNGLKCVMCSMGRYMWTKHTLLQYVLRLLHEHVSLATMAFIMAGLQDRPVTPRSAIAEQQTTKRVSLPLLTLLSVQINVPSVDVNKMSE</sequence>
<proteinExistence type="predicted"/>
<dbReference type="EMBL" id="JACVVK020000191">
    <property type="protein sequence ID" value="KAK7485675.1"/>
    <property type="molecule type" value="Genomic_DNA"/>
</dbReference>
<reference evidence="1 2" key="1">
    <citation type="journal article" date="2023" name="Sci. Data">
        <title>Genome assembly of the Korean intertidal mud-creeper Batillaria attramentaria.</title>
        <authorList>
            <person name="Patra A.K."/>
            <person name="Ho P.T."/>
            <person name="Jun S."/>
            <person name="Lee S.J."/>
            <person name="Kim Y."/>
            <person name="Won Y.J."/>
        </authorList>
    </citation>
    <scope>NUCLEOTIDE SEQUENCE [LARGE SCALE GENOMIC DNA]</scope>
    <source>
        <strain evidence="1">Wonlab-2016</strain>
    </source>
</reference>
<feature type="non-terminal residue" evidence="1">
    <location>
        <position position="331"/>
    </location>
</feature>
<keyword evidence="2" id="KW-1185">Reference proteome</keyword>
<gene>
    <name evidence="1" type="ORF">BaRGS_00023124</name>
</gene>
<protein>
    <submittedName>
        <fullName evidence="1">Uncharacterized protein</fullName>
    </submittedName>
</protein>
<dbReference type="Proteomes" id="UP001519460">
    <property type="component" value="Unassembled WGS sequence"/>
</dbReference>
<name>A0ABD0KFB7_9CAEN</name>
<organism evidence="1 2">
    <name type="scientific">Batillaria attramentaria</name>
    <dbReference type="NCBI Taxonomy" id="370345"/>
    <lineage>
        <taxon>Eukaryota</taxon>
        <taxon>Metazoa</taxon>
        <taxon>Spiralia</taxon>
        <taxon>Lophotrochozoa</taxon>
        <taxon>Mollusca</taxon>
        <taxon>Gastropoda</taxon>
        <taxon>Caenogastropoda</taxon>
        <taxon>Sorbeoconcha</taxon>
        <taxon>Cerithioidea</taxon>
        <taxon>Batillariidae</taxon>
        <taxon>Batillaria</taxon>
    </lineage>
</organism>
<dbReference type="AlphaFoldDB" id="A0ABD0KFB7"/>
<accession>A0ABD0KFB7</accession>
<evidence type="ECO:0000313" key="1">
    <source>
        <dbReference type="EMBL" id="KAK7485675.1"/>
    </source>
</evidence>
<evidence type="ECO:0000313" key="2">
    <source>
        <dbReference type="Proteomes" id="UP001519460"/>
    </source>
</evidence>